<feature type="transmembrane region" description="Helical" evidence="1">
    <location>
        <begin position="44"/>
        <end position="67"/>
    </location>
</feature>
<dbReference type="Proteomes" id="UP000664203">
    <property type="component" value="Unassembled WGS sequence"/>
</dbReference>
<evidence type="ECO:0000256" key="1">
    <source>
        <dbReference type="SAM" id="Phobius"/>
    </source>
</evidence>
<evidence type="ECO:0000313" key="2">
    <source>
        <dbReference type="EMBL" id="CAF9918935.1"/>
    </source>
</evidence>
<evidence type="ECO:0000313" key="3">
    <source>
        <dbReference type="Proteomes" id="UP000664203"/>
    </source>
</evidence>
<keyword evidence="1" id="KW-0812">Transmembrane</keyword>
<comment type="caution">
    <text evidence="2">The sequence shown here is derived from an EMBL/GenBank/DDBJ whole genome shotgun (WGS) entry which is preliminary data.</text>
</comment>
<accession>A0A8H3IKM8</accession>
<name>A0A8H3IKM8_9LECA</name>
<proteinExistence type="predicted"/>
<keyword evidence="1" id="KW-0472">Membrane</keyword>
<dbReference type="AlphaFoldDB" id="A0A8H3IKM8"/>
<feature type="transmembrane region" description="Helical" evidence="1">
    <location>
        <begin position="20"/>
        <end position="37"/>
    </location>
</feature>
<reference evidence="2" key="1">
    <citation type="submission" date="2021-03" db="EMBL/GenBank/DDBJ databases">
        <authorList>
            <person name="Tagirdzhanova G."/>
        </authorList>
    </citation>
    <scope>NUCLEOTIDE SEQUENCE</scope>
</reference>
<gene>
    <name evidence="2" type="ORF">ALECFALPRED_000902</name>
</gene>
<keyword evidence="3" id="KW-1185">Reference proteome</keyword>
<keyword evidence="1" id="KW-1133">Transmembrane helix</keyword>
<organism evidence="2 3">
    <name type="scientific">Alectoria fallacina</name>
    <dbReference type="NCBI Taxonomy" id="1903189"/>
    <lineage>
        <taxon>Eukaryota</taxon>
        <taxon>Fungi</taxon>
        <taxon>Dikarya</taxon>
        <taxon>Ascomycota</taxon>
        <taxon>Pezizomycotina</taxon>
        <taxon>Lecanoromycetes</taxon>
        <taxon>OSLEUM clade</taxon>
        <taxon>Lecanoromycetidae</taxon>
        <taxon>Lecanorales</taxon>
        <taxon>Lecanorineae</taxon>
        <taxon>Parmeliaceae</taxon>
        <taxon>Alectoria</taxon>
    </lineage>
</organism>
<dbReference type="EMBL" id="CAJPDR010000116">
    <property type="protein sequence ID" value="CAF9918935.1"/>
    <property type="molecule type" value="Genomic_DNA"/>
</dbReference>
<protein>
    <submittedName>
        <fullName evidence="2">Uncharacterized protein</fullName>
    </submittedName>
</protein>
<sequence length="118" mass="12834">MPDQPNPQEQLARTIIGHQIWLTAMVLAPALAIWYNGDDFIRRVGLPLLFAFGAAPILFSAAFGLGVGGDAEPSEDLWDKLQEVWTTELGGEQGVAVGVWNGNDWIVRVQGRDTEMAG</sequence>